<keyword evidence="5" id="KW-1185">Reference proteome</keyword>
<reference evidence="4 5" key="1">
    <citation type="submission" date="2018-11" db="EMBL/GenBank/DDBJ databases">
        <title>Gordonia insulae sp. nov., isolated from an island soil.</title>
        <authorList>
            <person name="Kim Y.S."/>
            <person name="Kim S.B."/>
        </authorList>
    </citation>
    <scope>NUCLEOTIDE SEQUENCE [LARGE SCALE GENOMIC DNA]</scope>
    <source>
        <strain evidence="4 5">MMS17-SY073</strain>
    </source>
</reference>
<keyword evidence="2" id="KW-0812">Transmembrane</keyword>
<gene>
    <name evidence="4" type="ORF">D7316_04647</name>
</gene>
<dbReference type="Proteomes" id="UP000271469">
    <property type="component" value="Chromosome"/>
</dbReference>
<feature type="transmembrane region" description="Helical" evidence="2">
    <location>
        <begin position="23"/>
        <end position="43"/>
    </location>
</feature>
<evidence type="ECO:0000313" key="4">
    <source>
        <dbReference type="EMBL" id="AZG48034.1"/>
    </source>
</evidence>
<dbReference type="KEGG" id="gom:D7316_04647"/>
<feature type="compositionally biased region" description="Low complexity" evidence="1">
    <location>
        <begin position="363"/>
        <end position="392"/>
    </location>
</feature>
<dbReference type="EMBL" id="CP033972">
    <property type="protein sequence ID" value="AZG48034.1"/>
    <property type="molecule type" value="Genomic_DNA"/>
</dbReference>
<name>A0A3G8JSC5_9ACTN</name>
<evidence type="ECO:0000256" key="2">
    <source>
        <dbReference type="SAM" id="Phobius"/>
    </source>
</evidence>
<evidence type="ECO:0000259" key="3">
    <source>
        <dbReference type="Pfam" id="PF20568"/>
    </source>
</evidence>
<organism evidence="4 5">
    <name type="scientific">Gordonia insulae</name>
    <dbReference type="NCBI Taxonomy" id="2420509"/>
    <lineage>
        <taxon>Bacteria</taxon>
        <taxon>Bacillati</taxon>
        <taxon>Actinomycetota</taxon>
        <taxon>Actinomycetes</taxon>
        <taxon>Mycobacteriales</taxon>
        <taxon>Gordoniaceae</taxon>
        <taxon>Gordonia</taxon>
    </lineage>
</organism>
<dbReference type="RefSeq" id="WP_124710307.1">
    <property type="nucleotide sequence ID" value="NZ_CP033972.1"/>
</dbReference>
<keyword evidence="2" id="KW-0472">Membrane</keyword>
<protein>
    <recommendedName>
        <fullName evidence="3">DUF6777 domain-containing protein</fullName>
    </recommendedName>
</protein>
<feature type="region of interest" description="Disordered" evidence="1">
    <location>
        <begin position="363"/>
        <end position="393"/>
    </location>
</feature>
<dbReference type="AlphaFoldDB" id="A0A3G8JSC5"/>
<accession>A0A3G8JSC5</accession>
<feature type="domain" description="DUF6777" evidence="3">
    <location>
        <begin position="99"/>
        <end position="244"/>
    </location>
</feature>
<sequence length="541" mass="54420">MTNPYDPTMPFASPTHTRRNRRLALLLGALGGVVVVVAGLIVVTTVGSGDGPLNPVLRLFGANEPPEDPFTSPVVLTNRPLPEGAMFATNRGAADRGVRAVNGTEAGLYGAGSAGCDVAALGNRLAANPSAARAWAGVFGISTADIPYYLNTLTPVVLTADTWVTNHTYTSGTASAFQSVLQAGTAVLVDSAGVPRAVCSCGNPLAPPAATPIGGYRVSGTTWRGYQTRQVVRVAYNTENVTVVNNTTVMQPTPNPAPGVVSTVLSLINVDNGQLFSRTVGNVLNLTGLPPLSQPLPTPAALNTPFTATTDEQAAANGLARAGSTQAAEDVEIRASENGNAPEVGGTSVSAGAPAVAGGTTATSAAAGAAEPSSSTSSTSSAAPSPTTFTGSGEQIASLTFDAGGRSITCTTPADTDAGTVALTCSDSVVREVDTSALLRARVVAATDPTGVWTIRVTPATGGPLTVAVTDASWRAIPTTTTTTTSTVETPTTTETTTEAPTVEEVPTTTTEAPPTETTTTTEVPTTTTTTPAAEEVAPAG</sequence>
<dbReference type="Pfam" id="PF20568">
    <property type="entry name" value="DUF6777"/>
    <property type="match status" value="1"/>
</dbReference>
<evidence type="ECO:0000256" key="1">
    <source>
        <dbReference type="SAM" id="MobiDB-lite"/>
    </source>
</evidence>
<feature type="region of interest" description="Disordered" evidence="1">
    <location>
        <begin position="482"/>
        <end position="541"/>
    </location>
</feature>
<proteinExistence type="predicted"/>
<dbReference type="InterPro" id="IPR046704">
    <property type="entry name" value="DUF6777"/>
</dbReference>
<evidence type="ECO:0000313" key="5">
    <source>
        <dbReference type="Proteomes" id="UP000271469"/>
    </source>
</evidence>
<keyword evidence="2" id="KW-1133">Transmembrane helix</keyword>
<dbReference type="OrthoDB" id="4655582at2"/>